<evidence type="ECO:0000313" key="1">
    <source>
        <dbReference type="EMBL" id="MBX72887.1"/>
    </source>
</evidence>
<reference evidence="1" key="1">
    <citation type="submission" date="2018-02" db="EMBL/GenBank/DDBJ databases">
        <title>Rhizophora mucronata_Transcriptome.</title>
        <authorList>
            <person name="Meera S.P."/>
            <person name="Sreeshan A."/>
            <person name="Augustine A."/>
        </authorList>
    </citation>
    <scope>NUCLEOTIDE SEQUENCE</scope>
    <source>
        <tissue evidence="1">Leaf</tissue>
    </source>
</reference>
<accession>A0A2P2R105</accession>
<name>A0A2P2R105_RHIMU</name>
<dbReference type="AlphaFoldDB" id="A0A2P2R105"/>
<organism evidence="1">
    <name type="scientific">Rhizophora mucronata</name>
    <name type="common">Asiatic mangrove</name>
    <dbReference type="NCBI Taxonomy" id="61149"/>
    <lineage>
        <taxon>Eukaryota</taxon>
        <taxon>Viridiplantae</taxon>
        <taxon>Streptophyta</taxon>
        <taxon>Embryophyta</taxon>
        <taxon>Tracheophyta</taxon>
        <taxon>Spermatophyta</taxon>
        <taxon>Magnoliopsida</taxon>
        <taxon>eudicotyledons</taxon>
        <taxon>Gunneridae</taxon>
        <taxon>Pentapetalae</taxon>
        <taxon>rosids</taxon>
        <taxon>fabids</taxon>
        <taxon>Malpighiales</taxon>
        <taxon>Rhizophoraceae</taxon>
        <taxon>Rhizophora</taxon>
    </lineage>
</organism>
<protein>
    <submittedName>
        <fullName evidence="1">Uncharacterized protein</fullName>
    </submittedName>
</protein>
<dbReference type="EMBL" id="GGEC01092403">
    <property type="protein sequence ID" value="MBX72887.1"/>
    <property type="molecule type" value="Transcribed_RNA"/>
</dbReference>
<proteinExistence type="predicted"/>
<sequence>MSRVRNENPSRKCPFWEESKSSVIVIVVG</sequence>